<dbReference type="InterPro" id="IPR029063">
    <property type="entry name" value="SAM-dependent_MTases_sf"/>
</dbReference>
<dbReference type="AlphaFoldDB" id="A0A967F1Z3"/>
<evidence type="ECO:0000259" key="1">
    <source>
        <dbReference type="Pfam" id="PF05050"/>
    </source>
</evidence>
<name>A0A967F1Z3_9PROT</name>
<dbReference type="SUPFAM" id="SSF53335">
    <property type="entry name" value="S-adenosyl-L-methionine-dependent methyltransferases"/>
    <property type="match status" value="1"/>
</dbReference>
<dbReference type="PANTHER" id="PTHR34203">
    <property type="entry name" value="METHYLTRANSFERASE, FKBM FAMILY PROTEIN"/>
    <property type="match status" value="1"/>
</dbReference>
<feature type="domain" description="Methyltransferase FkbM" evidence="1">
    <location>
        <begin position="79"/>
        <end position="245"/>
    </location>
</feature>
<reference evidence="2" key="1">
    <citation type="submission" date="2020-03" db="EMBL/GenBank/DDBJ databases">
        <title>Genome of Pelagibius litoralis DSM 21314T.</title>
        <authorList>
            <person name="Wang G."/>
        </authorList>
    </citation>
    <scope>NUCLEOTIDE SEQUENCE</scope>
    <source>
        <strain evidence="2">DSM 21314</strain>
    </source>
</reference>
<dbReference type="Proteomes" id="UP000761264">
    <property type="component" value="Unassembled WGS sequence"/>
</dbReference>
<evidence type="ECO:0000313" key="3">
    <source>
        <dbReference type="Proteomes" id="UP000761264"/>
    </source>
</evidence>
<dbReference type="NCBIfam" id="TIGR01444">
    <property type="entry name" value="fkbM_fam"/>
    <property type="match status" value="1"/>
</dbReference>
<gene>
    <name evidence="2" type="ORF">HBA54_23225</name>
</gene>
<dbReference type="GO" id="GO:0032259">
    <property type="term" value="P:methylation"/>
    <property type="evidence" value="ECO:0007669"/>
    <property type="project" value="UniProtKB-KW"/>
</dbReference>
<protein>
    <submittedName>
        <fullName evidence="2">FkbM family methyltransferase</fullName>
    </submittedName>
</protein>
<dbReference type="InterPro" id="IPR006342">
    <property type="entry name" value="FkbM_mtfrase"/>
</dbReference>
<proteinExistence type="predicted"/>
<dbReference type="Pfam" id="PF05050">
    <property type="entry name" value="Methyltransf_21"/>
    <property type="match status" value="1"/>
</dbReference>
<comment type="caution">
    <text evidence="2">The sequence shown here is derived from an EMBL/GenBank/DDBJ whole genome shotgun (WGS) entry which is preliminary data.</text>
</comment>
<dbReference type="RefSeq" id="WP_167229211.1">
    <property type="nucleotide sequence ID" value="NZ_JAAQPH010000023.1"/>
</dbReference>
<dbReference type="Gene3D" id="3.40.50.150">
    <property type="entry name" value="Vaccinia Virus protein VP39"/>
    <property type="match status" value="1"/>
</dbReference>
<dbReference type="InterPro" id="IPR052514">
    <property type="entry name" value="SAM-dependent_MTase"/>
</dbReference>
<evidence type="ECO:0000313" key="2">
    <source>
        <dbReference type="EMBL" id="NIA71507.1"/>
    </source>
</evidence>
<dbReference type="EMBL" id="JAAQPH010000023">
    <property type="protein sequence ID" value="NIA71507.1"/>
    <property type="molecule type" value="Genomic_DNA"/>
</dbReference>
<dbReference type="PANTHER" id="PTHR34203:SF15">
    <property type="entry name" value="SLL1173 PROTEIN"/>
    <property type="match status" value="1"/>
</dbReference>
<sequence length="285" mass="31375">MAELGHAKLKGARQRAAKLRFSLARRLMGRYRLHDEGHTYRFDPASFRELWRISSIYLKETGTVELIRSELREGDVFCDIGANIGLYSLMAAARTGTSGQVYAFEPLAANFASLVENIRLNGYCDRITPFSLALTDGPGVFPFHYLSTEPGSSGSQLHEAIDVDEARYLPLVTEMKYGTSLDQLIRSGSTRAPTVIKIDVDGNEARILRGMQSLLAGSHRPRVISVEVNAREKAALFGFMESQGYAFSGRNDTMGGLRRIRAGADPEMIAYNAVFKPAEIVAAAC</sequence>
<keyword evidence="3" id="KW-1185">Reference proteome</keyword>
<dbReference type="GO" id="GO:0008168">
    <property type="term" value="F:methyltransferase activity"/>
    <property type="evidence" value="ECO:0007669"/>
    <property type="project" value="UniProtKB-KW"/>
</dbReference>
<accession>A0A967F1Z3</accession>
<organism evidence="2 3">
    <name type="scientific">Pelagibius litoralis</name>
    <dbReference type="NCBI Taxonomy" id="374515"/>
    <lineage>
        <taxon>Bacteria</taxon>
        <taxon>Pseudomonadati</taxon>
        <taxon>Pseudomonadota</taxon>
        <taxon>Alphaproteobacteria</taxon>
        <taxon>Rhodospirillales</taxon>
        <taxon>Rhodovibrionaceae</taxon>
        <taxon>Pelagibius</taxon>
    </lineage>
</organism>
<keyword evidence="2" id="KW-0489">Methyltransferase</keyword>
<keyword evidence="2" id="KW-0808">Transferase</keyword>